<dbReference type="Pfam" id="PF20720">
    <property type="entry name" value="nSTAND3"/>
    <property type="match status" value="1"/>
</dbReference>
<dbReference type="InterPro" id="IPR027417">
    <property type="entry name" value="P-loop_NTPase"/>
</dbReference>
<dbReference type="Pfam" id="PF18738">
    <property type="entry name" value="HEPN_DZIP3"/>
    <property type="match status" value="2"/>
</dbReference>
<dbReference type="PANTHER" id="PTHR24126:SF14">
    <property type="entry name" value="ANK_REP_REGION DOMAIN-CONTAINING PROTEIN"/>
    <property type="match status" value="1"/>
</dbReference>
<evidence type="ECO:0000256" key="4">
    <source>
        <dbReference type="SAM" id="Coils"/>
    </source>
</evidence>
<dbReference type="EMBL" id="CACVKT020003756">
    <property type="protein sequence ID" value="CAC5385690.1"/>
    <property type="molecule type" value="Genomic_DNA"/>
</dbReference>
<evidence type="ECO:0000256" key="3">
    <source>
        <dbReference type="PROSITE-ProRule" id="PRU00023"/>
    </source>
</evidence>
<feature type="coiled-coil region" evidence="4">
    <location>
        <begin position="404"/>
        <end position="431"/>
    </location>
</feature>
<reference evidence="7 8" key="1">
    <citation type="submission" date="2020-06" db="EMBL/GenBank/DDBJ databases">
        <authorList>
            <person name="Li R."/>
            <person name="Bekaert M."/>
        </authorList>
    </citation>
    <scope>NUCLEOTIDE SEQUENCE [LARGE SCALE GENOMIC DNA]</scope>
    <source>
        <strain evidence="8">wild</strain>
    </source>
</reference>
<feature type="repeat" description="ANK" evidence="3">
    <location>
        <begin position="1230"/>
        <end position="1262"/>
    </location>
</feature>
<dbReference type="SMART" id="SM00248">
    <property type="entry name" value="ANK"/>
    <property type="match status" value="20"/>
</dbReference>
<evidence type="ECO:0000259" key="5">
    <source>
        <dbReference type="Pfam" id="PF18738"/>
    </source>
</evidence>
<dbReference type="PROSITE" id="PS50297">
    <property type="entry name" value="ANK_REP_REGION"/>
    <property type="match status" value="9"/>
</dbReference>
<dbReference type="Gene3D" id="1.25.40.20">
    <property type="entry name" value="Ankyrin repeat-containing domain"/>
    <property type="match status" value="6"/>
</dbReference>
<keyword evidence="1" id="KW-0677">Repeat</keyword>
<evidence type="ECO:0000259" key="6">
    <source>
        <dbReference type="Pfam" id="PF20720"/>
    </source>
</evidence>
<gene>
    <name evidence="7" type="ORF">MCOR_21200</name>
</gene>
<feature type="repeat" description="ANK" evidence="3">
    <location>
        <begin position="1395"/>
        <end position="1427"/>
    </location>
</feature>
<dbReference type="InterPro" id="IPR049050">
    <property type="entry name" value="nSTAND3"/>
</dbReference>
<feature type="repeat" description="ANK" evidence="3">
    <location>
        <begin position="1428"/>
        <end position="1460"/>
    </location>
</feature>
<dbReference type="InterPro" id="IPR036770">
    <property type="entry name" value="Ankyrin_rpt-contain_sf"/>
</dbReference>
<dbReference type="PANTHER" id="PTHR24126">
    <property type="entry name" value="ANKYRIN REPEAT, PH AND SEC7 DOMAIN CONTAINING PROTEIN SECG-RELATED"/>
    <property type="match status" value="1"/>
</dbReference>
<dbReference type="OrthoDB" id="426293at2759"/>
<dbReference type="Pfam" id="PF00023">
    <property type="entry name" value="Ank"/>
    <property type="match status" value="2"/>
</dbReference>
<dbReference type="PROSITE" id="PS50088">
    <property type="entry name" value="ANK_REPEAT"/>
    <property type="match status" value="13"/>
</dbReference>
<feature type="repeat" description="ANK" evidence="3">
    <location>
        <begin position="1263"/>
        <end position="1295"/>
    </location>
</feature>
<name>A0A6J8BRF5_MYTCO</name>
<feature type="domain" description="DZIP3-like HEPN" evidence="5">
    <location>
        <begin position="264"/>
        <end position="392"/>
    </location>
</feature>
<dbReference type="Pfam" id="PF12796">
    <property type="entry name" value="Ank_2"/>
    <property type="match status" value="5"/>
</dbReference>
<sequence length="1627" mass="186040">MASSSSSAVPGSCPTNYARIGHAAQQLFPDILQELITIKEPPQRLSHDVNTNKYLSKLLRPDEWSMINNVMTKGYANFDIPLIYKLIRNLNLVPWPTKGWDHPTAPCLTEVTPGDDLERIRRIRNEILHRGYAQVTDTELSQHFTQFKDIAGRLETYMGKQTGEFVDKFTYLETCCMDEETSNMYIERLDRLKKSDEDCKKRLSALEEDVDALKDKNSSTTHLRDTIATEIPSEESNYIKISLLVLKISQRVVRLKFDTEFHPDCLQETLNRSSGKLRELQRINRINQHQWTLLFPPKGKPSSEKYDITLMINLIRNLTDIQISSELPLPTQVSVGDDLSRIHYYRNKIAHMDSFIIEDDDFNIYWEDIAQALHRLGGGSFDEEIIELKELQIFESQKSNSIRYIQMQNRLVAVEEQLVAVTERMMSLELQQNDPIPKNIKDLFENKIKCWVKDDQKFFETAATRKILGVVKENIATVISGNSGMGKTATAHHIALHLKQHEGYQILPISDPLDIEKYSIKGLAQIFVFDDLCGVFNVDQHLIYSWDRVSSQIERFSQENKHFRILVTCRLQITKSLQFEKLSDKLNMKECNLLSKHLAYTNGEKLKIASCHMDQEYMHKLSRETINHLDMFPFLCNMFGCSENKDMKMFECTIQYFKEQFDQMQDQNEECFLGLALLVMYNDTIKTNVFKDESTDTGFKKIFKEVFESLELSNRPSKLHVLKNLDTLINSYIRYIDNNESVITSKHDIIFDSLSLYFGKKMTKTLVKYANPDFIAGRIQFESLDEESNQYTIMIPQSLEHLYFNRMEAEIVKKNFYDVFGNTQSHFKSYQEKFIDFFSKKKDIMEKLLHNRWPLYLSSMYGCSIFVQFLLEQHNPSDFLLDTSDESSYEILVNNSDTEDDDTDSDRYQITHKNAPLVVACTAGYLEIVQTLVKYGYDIDCVKPGLLSPLYAACYYGHIDIVQYLLGCNCKVDLENCDGQTALHVACMKNNPEIVSILLEKGSYINKPGFCKETPFFIACKWGNLDVVNILLKYNCDITISNSLSESPLHEACKNGHKDIVEVLIRKKCDVNVINFFGRTALHEACSSDYTQFLDEEDDTWSSEGEEDDIQYDEPKVENGKNVTEDKISDSTETFRKGIVEILLHNNVNPCIADCYGYTALHGTAKSGYPTIVDVLLQKLLEINKMALVNEDKPINLNKTAIPPLHASSSKNVINVFLQHNCNIHVLDSCGRNALHYASEQGSLEIVEFLYDIGCKMDVISALGKSVLHSACRGGNEDIVEFFLKRGCDPNHTDNNEDTPLFVACEGSNIEVVKILIKYHCDVNKIDISGCNALQKACSNGHADIVDILLKNNININQVDNWNTTPLFHACFHGYKDVVSLLIENNCEVNIPNEEGHTVLHYSCWLGHLEITQLLLQNHSKINQTDNLKLTPLHLAATEGYNDIVELLIEKGCDINACDINGRNALHAACMQKVEHNNLNILKCVSRCIHKENYHKEVVVLLLQNKCNANQQDTFGQMPLHIACDIYTPHRYIRCMTDIVKLLLESGCDINKCDNSHRSPFLIACEKNGYKSEEIVKALVENNCDVNIKDSNGQTGLEICTSKGFTSITETLLHSQNLKKEATKENT</sequence>
<feature type="repeat" description="ANK" evidence="3">
    <location>
        <begin position="978"/>
        <end position="1010"/>
    </location>
</feature>
<feature type="repeat" description="ANK" evidence="3">
    <location>
        <begin position="1296"/>
        <end position="1328"/>
    </location>
</feature>
<dbReference type="Proteomes" id="UP000507470">
    <property type="component" value="Unassembled WGS sequence"/>
</dbReference>
<feature type="coiled-coil region" evidence="4">
    <location>
        <begin position="189"/>
        <end position="223"/>
    </location>
</feature>
<feature type="domain" description="DZIP3-like HEPN" evidence="5">
    <location>
        <begin position="53"/>
        <end position="183"/>
    </location>
</feature>
<proteinExistence type="predicted"/>
<keyword evidence="2 3" id="KW-0040">ANK repeat</keyword>
<dbReference type="InterPro" id="IPR002110">
    <property type="entry name" value="Ankyrin_rpt"/>
</dbReference>
<organism evidence="7 8">
    <name type="scientific">Mytilus coruscus</name>
    <name type="common">Sea mussel</name>
    <dbReference type="NCBI Taxonomy" id="42192"/>
    <lineage>
        <taxon>Eukaryota</taxon>
        <taxon>Metazoa</taxon>
        <taxon>Spiralia</taxon>
        <taxon>Lophotrochozoa</taxon>
        <taxon>Mollusca</taxon>
        <taxon>Bivalvia</taxon>
        <taxon>Autobranchia</taxon>
        <taxon>Pteriomorphia</taxon>
        <taxon>Mytilida</taxon>
        <taxon>Mytiloidea</taxon>
        <taxon>Mytilidae</taxon>
        <taxon>Mytilinae</taxon>
        <taxon>Mytilus</taxon>
    </lineage>
</organism>
<evidence type="ECO:0000256" key="1">
    <source>
        <dbReference type="ARBA" id="ARBA00022737"/>
    </source>
</evidence>
<accession>A0A6J8BRF5</accession>
<feature type="repeat" description="ANK" evidence="3">
    <location>
        <begin position="1362"/>
        <end position="1394"/>
    </location>
</feature>
<protein>
    <submittedName>
        <fullName evidence="7">Uncharacterized protein</fullName>
    </submittedName>
</protein>
<dbReference type="PRINTS" id="PR01415">
    <property type="entry name" value="ANKYRIN"/>
</dbReference>
<feature type="repeat" description="ANK" evidence="3">
    <location>
        <begin position="912"/>
        <end position="944"/>
    </location>
</feature>
<dbReference type="SUPFAM" id="SSF48403">
    <property type="entry name" value="Ankyrin repeat"/>
    <property type="match status" value="3"/>
</dbReference>
<keyword evidence="8" id="KW-1185">Reference proteome</keyword>
<feature type="repeat" description="ANK" evidence="3">
    <location>
        <begin position="1556"/>
        <end position="1591"/>
    </location>
</feature>
<evidence type="ECO:0000313" key="7">
    <source>
        <dbReference type="EMBL" id="CAC5385690.1"/>
    </source>
</evidence>
<feature type="repeat" description="ANK" evidence="3">
    <location>
        <begin position="1329"/>
        <end position="1361"/>
    </location>
</feature>
<dbReference type="InterPro" id="IPR041249">
    <property type="entry name" value="HEPN_DZIP3"/>
</dbReference>
<feature type="repeat" description="ANK" evidence="3">
    <location>
        <begin position="1515"/>
        <end position="1555"/>
    </location>
</feature>
<feature type="domain" description="Novel STAND NTPase 3" evidence="6">
    <location>
        <begin position="458"/>
        <end position="613"/>
    </location>
</feature>
<evidence type="ECO:0000256" key="2">
    <source>
        <dbReference type="ARBA" id="ARBA00023043"/>
    </source>
</evidence>
<feature type="repeat" description="ANK" evidence="3">
    <location>
        <begin position="1011"/>
        <end position="1043"/>
    </location>
</feature>
<dbReference type="SUPFAM" id="SSF52540">
    <property type="entry name" value="P-loop containing nucleoside triphosphate hydrolases"/>
    <property type="match status" value="1"/>
</dbReference>
<feature type="repeat" description="ANK" evidence="3">
    <location>
        <begin position="1044"/>
        <end position="1076"/>
    </location>
</feature>
<evidence type="ECO:0000313" key="8">
    <source>
        <dbReference type="Proteomes" id="UP000507470"/>
    </source>
</evidence>
<keyword evidence="4" id="KW-0175">Coiled coil</keyword>